<sequence>MRLVGEHELTVRRVSPDEVAVLERLWLMFRHDLSGLRGVLPSPDGTFRSERVLAAVDDPTWAAYLLWLQDRPVGLALVRALDQPVRVLNAFFVVRGLRRTGAGSRAVSEVLALHPGAWTVAFQAENEPAVHFWRGVARAAAGERWTEELRAVPDRPDLPPDSWISFTTHG</sequence>
<dbReference type="AlphaFoldDB" id="A0A1H2M0P4"/>
<keyword evidence="2" id="KW-0808">Transferase</keyword>
<dbReference type="Proteomes" id="UP000198825">
    <property type="component" value="Chromosome I"/>
</dbReference>
<dbReference type="STRING" id="546874.SAMN04488544_1165"/>
<dbReference type="EMBL" id="LT629799">
    <property type="protein sequence ID" value="SDU86538.1"/>
    <property type="molecule type" value="Genomic_DNA"/>
</dbReference>
<reference evidence="3" key="1">
    <citation type="submission" date="2016-10" db="EMBL/GenBank/DDBJ databases">
        <authorList>
            <person name="Varghese N."/>
            <person name="Submissions S."/>
        </authorList>
    </citation>
    <scope>NUCLEOTIDE SEQUENCE [LARGE SCALE GENOMIC DNA]</scope>
    <source>
        <strain evidence="3">DSM 21743</strain>
    </source>
</reference>
<organism evidence="2 3">
    <name type="scientific">Microlunatus sagamiharensis</name>
    <dbReference type="NCBI Taxonomy" id="546874"/>
    <lineage>
        <taxon>Bacteria</taxon>
        <taxon>Bacillati</taxon>
        <taxon>Actinomycetota</taxon>
        <taxon>Actinomycetes</taxon>
        <taxon>Propionibacteriales</taxon>
        <taxon>Propionibacteriaceae</taxon>
        <taxon>Microlunatus</taxon>
    </lineage>
</organism>
<accession>A0A1H2M0P4</accession>
<evidence type="ECO:0000313" key="2">
    <source>
        <dbReference type="EMBL" id="SDU86538.1"/>
    </source>
</evidence>
<evidence type="ECO:0000259" key="1">
    <source>
        <dbReference type="PROSITE" id="PS51186"/>
    </source>
</evidence>
<keyword evidence="3" id="KW-1185">Reference proteome</keyword>
<dbReference type="InterPro" id="IPR016181">
    <property type="entry name" value="Acyl_CoA_acyltransferase"/>
</dbReference>
<dbReference type="Gene3D" id="3.40.630.30">
    <property type="match status" value="1"/>
</dbReference>
<gene>
    <name evidence="2" type="ORF">SAMN04488544_1165</name>
</gene>
<feature type="domain" description="N-acetyltransferase" evidence="1">
    <location>
        <begin position="9"/>
        <end position="159"/>
    </location>
</feature>
<dbReference type="GO" id="GO:0016747">
    <property type="term" value="F:acyltransferase activity, transferring groups other than amino-acyl groups"/>
    <property type="evidence" value="ECO:0007669"/>
    <property type="project" value="InterPro"/>
</dbReference>
<name>A0A1H2M0P4_9ACTN</name>
<protein>
    <submittedName>
        <fullName evidence="2">Predicted acetyltransferase</fullName>
    </submittedName>
</protein>
<dbReference type="PROSITE" id="PS51186">
    <property type="entry name" value="GNAT"/>
    <property type="match status" value="1"/>
</dbReference>
<dbReference type="Pfam" id="PF00583">
    <property type="entry name" value="Acetyltransf_1"/>
    <property type="match status" value="1"/>
</dbReference>
<proteinExistence type="predicted"/>
<dbReference type="InterPro" id="IPR000182">
    <property type="entry name" value="GNAT_dom"/>
</dbReference>
<dbReference type="SUPFAM" id="SSF55729">
    <property type="entry name" value="Acyl-CoA N-acyltransferases (Nat)"/>
    <property type="match status" value="1"/>
</dbReference>
<evidence type="ECO:0000313" key="3">
    <source>
        <dbReference type="Proteomes" id="UP000198825"/>
    </source>
</evidence>